<dbReference type="SMART" id="SM01012">
    <property type="entry name" value="ANTAR"/>
    <property type="match status" value="2"/>
</dbReference>
<comment type="caution">
    <text evidence="6">The sequence shown here is derived from an EMBL/GenBank/DDBJ whole genome shotgun (WGS) entry which is preliminary data.</text>
</comment>
<organism evidence="6 7">
    <name type="scientific">Cryobacterium levicorallinum</name>
    <dbReference type="NCBI Taxonomy" id="995038"/>
    <lineage>
        <taxon>Bacteria</taxon>
        <taxon>Bacillati</taxon>
        <taxon>Actinomycetota</taxon>
        <taxon>Actinomycetes</taxon>
        <taxon>Micrococcales</taxon>
        <taxon>Microbacteriaceae</taxon>
        <taxon>Cryobacterium</taxon>
    </lineage>
</organism>
<keyword evidence="1" id="KW-0808">Transferase</keyword>
<dbReference type="Gene3D" id="1.10.10.10">
    <property type="entry name" value="Winged helix-like DNA-binding domain superfamily/Winged helix DNA-binding domain"/>
    <property type="match status" value="2"/>
</dbReference>
<dbReference type="SUPFAM" id="SSF52172">
    <property type="entry name" value="CheY-like"/>
    <property type="match status" value="1"/>
</dbReference>
<dbReference type="Proteomes" id="UP000199681">
    <property type="component" value="Unassembled WGS sequence"/>
</dbReference>
<evidence type="ECO:0000259" key="5">
    <source>
        <dbReference type="PROSITE" id="PS50921"/>
    </source>
</evidence>
<evidence type="ECO:0000256" key="1">
    <source>
        <dbReference type="ARBA" id="ARBA00022679"/>
    </source>
</evidence>
<reference evidence="6 7" key="1">
    <citation type="submission" date="2016-10" db="EMBL/GenBank/DDBJ databases">
        <authorList>
            <person name="Varghese N."/>
            <person name="Submissions S."/>
        </authorList>
    </citation>
    <scope>NUCLEOTIDE SEQUENCE [LARGE SCALE GENOMIC DNA]</scope>
    <source>
        <strain evidence="6 7">GMCC 1.11211</strain>
    </source>
</reference>
<keyword evidence="4" id="KW-0804">Transcription</keyword>
<dbReference type="InterPro" id="IPR036388">
    <property type="entry name" value="WH-like_DNA-bd_sf"/>
</dbReference>
<dbReference type="SUPFAM" id="SSF55781">
    <property type="entry name" value="GAF domain-like"/>
    <property type="match status" value="2"/>
</dbReference>
<dbReference type="PROSITE" id="PS50921">
    <property type="entry name" value="ANTAR"/>
    <property type="match status" value="1"/>
</dbReference>
<gene>
    <name evidence="6" type="ORF">SAMN05216274_103198</name>
</gene>
<evidence type="ECO:0000256" key="4">
    <source>
        <dbReference type="ARBA" id="ARBA00023163"/>
    </source>
</evidence>
<dbReference type="EMBL" id="FOPW01000003">
    <property type="protein sequence ID" value="SFH33587.1"/>
    <property type="molecule type" value="Genomic_DNA"/>
</dbReference>
<dbReference type="InterPro" id="IPR029016">
    <property type="entry name" value="GAF-like_dom_sf"/>
</dbReference>
<feature type="domain" description="ANTAR" evidence="5">
    <location>
        <begin position="379"/>
        <end position="440"/>
    </location>
</feature>
<accession>A0ABY1EB72</accession>
<keyword evidence="2" id="KW-0418">Kinase</keyword>
<proteinExistence type="predicted"/>
<dbReference type="InterPro" id="IPR005561">
    <property type="entry name" value="ANTAR"/>
</dbReference>
<evidence type="ECO:0000256" key="3">
    <source>
        <dbReference type="ARBA" id="ARBA00023015"/>
    </source>
</evidence>
<protein>
    <submittedName>
        <fullName evidence="6">ANTAR domain-containing protein</fullName>
    </submittedName>
</protein>
<dbReference type="InterPro" id="IPR011006">
    <property type="entry name" value="CheY-like_superfamily"/>
</dbReference>
<evidence type="ECO:0000313" key="7">
    <source>
        <dbReference type="Proteomes" id="UP000199681"/>
    </source>
</evidence>
<name>A0ABY1EB72_9MICO</name>
<dbReference type="Pfam" id="PF03861">
    <property type="entry name" value="ANTAR"/>
    <property type="match status" value="2"/>
</dbReference>
<dbReference type="Pfam" id="PF13185">
    <property type="entry name" value="GAF_2"/>
    <property type="match status" value="2"/>
</dbReference>
<dbReference type="InterPro" id="IPR003018">
    <property type="entry name" value="GAF"/>
</dbReference>
<dbReference type="RefSeq" id="WP_241994729.1">
    <property type="nucleotide sequence ID" value="NZ_BKAC01000001.1"/>
</dbReference>
<sequence>MQVLPVNAAAVCTLGAPFGSETVSASNAMAAHFDELQFDLGEGPAWAALATRRPVLVDNFATSSGATWPALMKAARNTEVHAVYTFPLIMGSVDIGAVSLFSTRSGGFTPAQILDAEVLAQIAALQVLRRSLTAQTLKTNLEDNEGYSRRVVHQATGMVLAQLNLSAADALLIIHGHAFAHGRTVREVAADVVTRRLDFSSIPESENGNMVTKTREGHFLETFVTLADTLVAVYDVVDLLHTLVEKCAALLEASAAGIILSAGDGELEVVASTNERSRLVEILQLRAGSGPCVESFTSGLAVAVPDIDSTGDKWPKFRQGALAQGFASMHAVPLRLRATTIGSLNLFWDRTGGLSTADTNTVQALADVATIGILQERAIRESDIVRQQLQHALSSRVLIEQAKGVVAYTHGVHMGDAFDKIREYARHNGLPLADVAESIVNRVLIL</sequence>
<keyword evidence="3" id="KW-0805">Transcription regulation</keyword>
<evidence type="ECO:0000313" key="6">
    <source>
        <dbReference type="EMBL" id="SFH33587.1"/>
    </source>
</evidence>
<evidence type="ECO:0000256" key="2">
    <source>
        <dbReference type="ARBA" id="ARBA00022777"/>
    </source>
</evidence>
<keyword evidence="7" id="KW-1185">Reference proteome</keyword>
<dbReference type="Gene3D" id="3.30.450.40">
    <property type="match status" value="2"/>
</dbReference>
<dbReference type="SMART" id="SM00065">
    <property type="entry name" value="GAF"/>
    <property type="match status" value="1"/>
</dbReference>